<dbReference type="NCBIfam" id="TIGR03662">
    <property type="entry name" value="Chlor_Arch_YYY"/>
    <property type="match status" value="1"/>
</dbReference>
<feature type="transmembrane region" description="Helical" evidence="1">
    <location>
        <begin position="454"/>
        <end position="472"/>
    </location>
</feature>
<evidence type="ECO:0008006" key="4">
    <source>
        <dbReference type="Google" id="ProtNLM"/>
    </source>
</evidence>
<gene>
    <name evidence="2" type="ORF">GACE_0441</name>
</gene>
<dbReference type="InterPro" id="IPR018746">
    <property type="entry name" value="DUF2298"/>
</dbReference>
<dbReference type="STRING" id="565033.GACE_0441"/>
<dbReference type="AlphaFoldDB" id="A0A0A7GBU4"/>
<dbReference type="PANTHER" id="PTHR10790">
    <property type="entry name" value="TPR-DOMAIN CONTAINING PROTEIN"/>
    <property type="match status" value="1"/>
</dbReference>
<feature type="transmembrane region" description="Helical" evidence="1">
    <location>
        <begin position="157"/>
        <end position="177"/>
    </location>
</feature>
<feature type="transmembrane region" description="Helical" evidence="1">
    <location>
        <begin position="309"/>
        <end position="327"/>
    </location>
</feature>
<dbReference type="GeneID" id="24797046"/>
<dbReference type="HOGENOM" id="CLU_011570_0_0_2"/>
<evidence type="ECO:0000313" key="2">
    <source>
        <dbReference type="EMBL" id="AIY89499.1"/>
    </source>
</evidence>
<feature type="transmembrane region" description="Helical" evidence="1">
    <location>
        <begin position="339"/>
        <end position="357"/>
    </location>
</feature>
<sequence>MTDVVSGLIVLVVAMVFLSNLFEHYYISKLLSVVLLSFIIYALAHFTDFSTAFMISIIAVSAPIAYRMWKRRFRIDFEVEAVFILAFAFFLFLRSLVPDINGAEKFMDMAFLNSVLNAERFPPPDPYFAGGMLNVYYYFGHVLSAVIVKLSMLPPEYGYNVAMAFFSAASVSAVYGLARDMGVGKFAVVVLIAGVPYSVYELLSTLSTGNLPGYLFYWNSTRIFSDSTFGHAITEFPYFSFIHADLHAHVIAIPLKILFIGILYRFYRENEYALAISLMNFALFATNSWDAPAFFLLSSALLIYKDRSYWPIVALSAILILIFRLEMNANATFSFSTEFSSITEFLLFWGFFAILLYARYYGAVRNKPVYLLIAVLSPVFPPAIFFPILLYAAEKREFTDFLVMLSILTIAGCEVVVIDFRMNTYFKFYLLAWTLLIPAASEGLRVIYERRKSIAILIMALMLIYPAVATPVRHYKHEFSLDGLKFMRDSYPGDYYAVKFLYGKNAVVIEGVEGSYSYGGRIATFTGNQAVIAWPNHEVHWRDNGDELSKRISDVRAVYTSSCPVSQEIARKYGAGYIVYGAYERKLYGESNFSCMDKVFDEYGTEIYEVD</sequence>
<feature type="transmembrane region" description="Helical" evidence="1">
    <location>
        <begin position="246"/>
        <end position="267"/>
    </location>
</feature>
<feature type="transmembrane region" description="Helical" evidence="1">
    <location>
        <begin position="398"/>
        <end position="418"/>
    </location>
</feature>
<proteinExistence type="predicted"/>
<organism evidence="2 3">
    <name type="scientific">Geoglobus acetivorans</name>
    <dbReference type="NCBI Taxonomy" id="565033"/>
    <lineage>
        <taxon>Archaea</taxon>
        <taxon>Methanobacteriati</taxon>
        <taxon>Methanobacteriota</taxon>
        <taxon>Archaeoglobi</taxon>
        <taxon>Archaeoglobales</taxon>
        <taxon>Archaeoglobaceae</taxon>
        <taxon>Geoglobus</taxon>
    </lineage>
</organism>
<keyword evidence="1" id="KW-0472">Membrane</keyword>
<name>A0A0A7GBU4_GEOAI</name>
<feature type="transmembrane region" description="Helical" evidence="1">
    <location>
        <begin position="6"/>
        <end position="23"/>
    </location>
</feature>
<keyword evidence="1" id="KW-1133">Transmembrane helix</keyword>
<dbReference type="KEGG" id="gac:GACE_0441"/>
<reference evidence="2 3" key="1">
    <citation type="journal article" date="2015" name="Appl. Environ. Microbiol.">
        <title>The Geoglobus acetivorans genome: Fe(III) reduction, acetate utilization, autotrophic growth, and degradation of aromatic compounds in a hyperthermophilic archaeon.</title>
        <authorList>
            <person name="Mardanov A.V."/>
            <person name="Slododkina G.B."/>
            <person name="Slobodkin A.I."/>
            <person name="Beletsky A.V."/>
            <person name="Gavrilov S.N."/>
            <person name="Kublanov I.V."/>
            <person name="Bonch-Osmolovskaya E.A."/>
            <person name="Skryabin K.G."/>
            <person name="Ravin N.V."/>
        </authorList>
    </citation>
    <scope>NUCLEOTIDE SEQUENCE [LARGE SCALE GENOMIC DNA]</scope>
    <source>
        <strain evidence="2 3">SBH6</strain>
    </source>
</reference>
<evidence type="ECO:0000313" key="3">
    <source>
        <dbReference type="Proteomes" id="UP000030624"/>
    </source>
</evidence>
<keyword evidence="1" id="KW-0812">Transmembrane</keyword>
<accession>A0A0A7GBU4</accession>
<dbReference type="EMBL" id="CP009552">
    <property type="protein sequence ID" value="AIY89499.1"/>
    <property type="molecule type" value="Genomic_DNA"/>
</dbReference>
<dbReference type="Proteomes" id="UP000030624">
    <property type="component" value="Chromosome"/>
</dbReference>
<dbReference type="eggNOG" id="arCOG00563">
    <property type="taxonomic scope" value="Archaea"/>
</dbReference>
<feature type="transmembrane region" description="Helical" evidence="1">
    <location>
        <begin position="369"/>
        <end position="392"/>
    </location>
</feature>
<feature type="transmembrane region" description="Helical" evidence="1">
    <location>
        <begin position="183"/>
        <end position="203"/>
    </location>
</feature>
<dbReference type="PANTHER" id="PTHR10790:SF51">
    <property type="entry name" value="TETRATRICOPEPTIDE REPEAT PROTEIN"/>
    <property type="match status" value="1"/>
</dbReference>
<evidence type="ECO:0000256" key="1">
    <source>
        <dbReference type="SAM" id="Phobius"/>
    </source>
</evidence>
<dbReference type="Pfam" id="PF10060">
    <property type="entry name" value="DUF2298"/>
    <property type="match status" value="1"/>
</dbReference>
<dbReference type="RefSeq" id="WP_048090825.1">
    <property type="nucleotide sequence ID" value="NZ_CP009552.1"/>
</dbReference>
<protein>
    <recommendedName>
        <fullName evidence="4">YYY membrane protein</fullName>
    </recommendedName>
</protein>
<feature type="transmembrane region" description="Helical" evidence="1">
    <location>
        <begin position="81"/>
        <end position="97"/>
    </location>
</feature>